<dbReference type="AlphaFoldDB" id="A0A9W7D7N8"/>
<evidence type="ECO:0000313" key="2">
    <source>
        <dbReference type="Proteomes" id="UP001165121"/>
    </source>
</evidence>
<sequence length="175" mass="19287">MLKKNLRRTKSTCCGFLFVSTRLPCQHLCSFLVSKTNQDAFGVAQLYPRWSMKEALTVPPFVEGTLQHLRRVSNVTGVATQTPEPGILLAAKARIVYVKLKKGEKSESAVVSDCEKYNVARAESMPLLDDDTHDGLDMHDFQQAQSIEVSEAAQLYKNEGAVPSPGVSTQDDTIV</sequence>
<dbReference type="Proteomes" id="UP001165121">
    <property type="component" value="Unassembled WGS sequence"/>
</dbReference>
<evidence type="ECO:0000313" key="1">
    <source>
        <dbReference type="EMBL" id="GMF56107.1"/>
    </source>
</evidence>
<name>A0A9W7D7N8_9STRA</name>
<dbReference type="OrthoDB" id="167452at2759"/>
<comment type="caution">
    <text evidence="1">The sequence shown here is derived from an EMBL/GenBank/DDBJ whole genome shotgun (WGS) entry which is preliminary data.</text>
</comment>
<reference evidence="1" key="1">
    <citation type="submission" date="2023-04" db="EMBL/GenBank/DDBJ databases">
        <title>Phytophthora fragariaefolia NBRC 109709.</title>
        <authorList>
            <person name="Ichikawa N."/>
            <person name="Sato H."/>
            <person name="Tonouchi N."/>
        </authorList>
    </citation>
    <scope>NUCLEOTIDE SEQUENCE</scope>
    <source>
        <strain evidence="1">NBRC 109709</strain>
    </source>
</reference>
<protein>
    <submittedName>
        <fullName evidence="1">Unnamed protein product</fullName>
    </submittedName>
</protein>
<gene>
    <name evidence="1" type="ORF">Pfra01_002375700</name>
</gene>
<keyword evidence="2" id="KW-1185">Reference proteome</keyword>
<accession>A0A9W7D7N8</accession>
<organism evidence="1 2">
    <name type="scientific">Phytophthora fragariaefolia</name>
    <dbReference type="NCBI Taxonomy" id="1490495"/>
    <lineage>
        <taxon>Eukaryota</taxon>
        <taxon>Sar</taxon>
        <taxon>Stramenopiles</taxon>
        <taxon>Oomycota</taxon>
        <taxon>Peronosporomycetes</taxon>
        <taxon>Peronosporales</taxon>
        <taxon>Peronosporaceae</taxon>
        <taxon>Phytophthora</taxon>
    </lineage>
</organism>
<dbReference type="EMBL" id="BSXT01003908">
    <property type="protein sequence ID" value="GMF56107.1"/>
    <property type="molecule type" value="Genomic_DNA"/>
</dbReference>
<proteinExistence type="predicted"/>